<evidence type="ECO:0000313" key="2">
    <source>
        <dbReference type="EMBL" id="NGO78041.1"/>
    </source>
</evidence>
<accession>A0A6G4XN53</accession>
<protein>
    <submittedName>
        <fullName evidence="2">WXG100 family type VII secretion target</fullName>
    </submittedName>
</protein>
<dbReference type="AlphaFoldDB" id="A0A6G4XN53"/>
<proteinExistence type="predicted"/>
<comment type="caution">
    <text evidence="2">The sequence shown here is derived from an EMBL/GenBank/DDBJ whole genome shotgun (WGS) entry which is preliminary data.</text>
</comment>
<feature type="region of interest" description="Disordered" evidence="1">
    <location>
        <begin position="95"/>
        <end position="115"/>
    </location>
</feature>
<sequence>MAGGRKLSKAELKSLVTEMDTQYDNLQVAVRNLNGTLDSLEGQWQGIGAGAFDAKQNQINGVINEIGRDLADMLHKIHQTSGDTTTTEEEIRARLDRIDPLAAQDSGRSSAFDRL</sequence>
<dbReference type="EMBL" id="JAAKZW010000086">
    <property type="protein sequence ID" value="NGO78041.1"/>
    <property type="molecule type" value="Genomic_DNA"/>
</dbReference>
<dbReference type="InterPro" id="IPR010310">
    <property type="entry name" value="T7SS_ESAT-6-like"/>
</dbReference>
<dbReference type="InterPro" id="IPR036689">
    <property type="entry name" value="ESAT-6-like_sf"/>
</dbReference>
<dbReference type="Gene3D" id="1.10.287.1060">
    <property type="entry name" value="ESAT-6-like"/>
    <property type="match status" value="1"/>
</dbReference>
<reference evidence="2 3" key="1">
    <citation type="submission" date="2020-02" db="EMBL/GenBank/DDBJ databases">
        <title>Whole-genome analyses of novel actinobacteria.</title>
        <authorList>
            <person name="Sahin N."/>
            <person name="Tokatli A."/>
        </authorList>
    </citation>
    <scope>NUCLEOTIDE SEQUENCE [LARGE SCALE GENOMIC DNA]</scope>
    <source>
        <strain evidence="2 3">YC504</strain>
    </source>
</reference>
<organism evidence="2 3">
    <name type="scientific">Streptomyces mesophilus</name>
    <dbReference type="NCBI Taxonomy" id="1775132"/>
    <lineage>
        <taxon>Bacteria</taxon>
        <taxon>Bacillati</taxon>
        <taxon>Actinomycetota</taxon>
        <taxon>Actinomycetes</taxon>
        <taxon>Kitasatosporales</taxon>
        <taxon>Streptomycetaceae</taxon>
        <taxon>Streptomyces</taxon>
    </lineage>
</organism>
<name>A0A6G4XN53_9ACTN</name>
<dbReference type="Pfam" id="PF06013">
    <property type="entry name" value="WXG100"/>
    <property type="match status" value="1"/>
</dbReference>
<dbReference type="RefSeq" id="WP_165333498.1">
    <property type="nucleotide sequence ID" value="NZ_JAAKZW010000086.1"/>
</dbReference>
<evidence type="ECO:0000256" key="1">
    <source>
        <dbReference type="SAM" id="MobiDB-lite"/>
    </source>
</evidence>
<gene>
    <name evidence="2" type="ORF">G6045_20585</name>
</gene>
<evidence type="ECO:0000313" key="3">
    <source>
        <dbReference type="Proteomes" id="UP000481109"/>
    </source>
</evidence>
<dbReference type="Proteomes" id="UP000481109">
    <property type="component" value="Unassembled WGS sequence"/>
</dbReference>
<keyword evidence="3" id="KW-1185">Reference proteome</keyword>
<dbReference type="SUPFAM" id="SSF140453">
    <property type="entry name" value="EsxAB dimer-like"/>
    <property type="match status" value="1"/>
</dbReference>